<reference evidence="2 3" key="1">
    <citation type="submission" date="2018-08" db="EMBL/GenBank/DDBJ databases">
        <title>Sequencing the genomes of 1000 actinobacteria strains.</title>
        <authorList>
            <person name="Klenk H.-P."/>
        </authorList>
    </citation>
    <scope>NUCLEOTIDE SEQUENCE [LARGE SCALE GENOMIC DNA]</scope>
    <source>
        <strain evidence="2 3">DSM 22891</strain>
    </source>
</reference>
<evidence type="ECO:0000256" key="1">
    <source>
        <dbReference type="SAM" id="MobiDB-lite"/>
    </source>
</evidence>
<name>A0A3D9V6V5_THECX</name>
<keyword evidence="3" id="KW-1185">Reference proteome</keyword>
<accession>A0A3D9V6V5</accession>
<proteinExistence type="predicted"/>
<feature type="region of interest" description="Disordered" evidence="1">
    <location>
        <begin position="1"/>
        <end position="42"/>
    </location>
</feature>
<feature type="region of interest" description="Disordered" evidence="1">
    <location>
        <begin position="54"/>
        <end position="85"/>
    </location>
</feature>
<comment type="caution">
    <text evidence="2">The sequence shown here is derived from an EMBL/GenBank/DDBJ whole genome shotgun (WGS) entry which is preliminary data.</text>
</comment>
<feature type="compositionally biased region" description="Basic and acidic residues" evidence="1">
    <location>
        <begin position="27"/>
        <end position="39"/>
    </location>
</feature>
<evidence type="ECO:0008006" key="4">
    <source>
        <dbReference type="Google" id="ProtNLM"/>
    </source>
</evidence>
<dbReference type="EMBL" id="QTUC01000001">
    <property type="protein sequence ID" value="REF36423.1"/>
    <property type="molecule type" value="Genomic_DNA"/>
</dbReference>
<dbReference type="AlphaFoldDB" id="A0A3D9V6V5"/>
<evidence type="ECO:0000313" key="3">
    <source>
        <dbReference type="Proteomes" id="UP000256485"/>
    </source>
</evidence>
<evidence type="ECO:0000313" key="2">
    <source>
        <dbReference type="EMBL" id="REF36423.1"/>
    </source>
</evidence>
<dbReference type="Proteomes" id="UP000256485">
    <property type="component" value="Unassembled WGS sequence"/>
</dbReference>
<gene>
    <name evidence="2" type="ORF">DFJ64_1831</name>
</gene>
<organism evidence="2 3">
    <name type="scientific">Thermasporomyces composti</name>
    <dbReference type="NCBI Taxonomy" id="696763"/>
    <lineage>
        <taxon>Bacteria</taxon>
        <taxon>Bacillati</taxon>
        <taxon>Actinomycetota</taxon>
        <taxon>Actinomycetes</taxon>
        <taxon>Propionibacteriales</taxon>
        <taxon>Nocardioidaceae</taxon>
        <taxon>Thermasporomyces</taxon>
    </lineage>
</organism>
<protein>
    <recommendedName>
        <fullName evidence="4">PknH-like protein</fullName>
    </recommendedName>
</protein>
<sequence length="219" mass="24185">MFTGCSSNDGEPPADNSAPRQQNEARVANENDSRERELTPDQLKAAIGRVILSEGDIGHDTEVQNQDDSLDVPTNDVCGKQGRSDGDRLARNQDFFWKGARNPDLVVSNEAVAYKPGKGEAALEEIKKAVEDCDGWKHDEGQIKDIEVVDAPKGALEGSFAWRGTDDRKEADYSYIAVYQRNGDLLSAIYVWSTDKDQLDEVAEDLTVKAAQRLERALN</sequence>